<dbReference type="PANTHER" id="PTHR10492:SF95">
    <property type="entry name" value="HELITRON HELICASE-LIKE DOMAIN-CONTAINING PROTEIN"/>
    <property type="match status" value="1"/>
</dbReference>
<dbReference type="SUPFAM" id="SSF52540">
    <property type="entry name" value="P-loop containing nucleoside triphosphate hydrolases"/>
    <property type="match status" value="1"/>
</dbReference>
<comment type="cofactor">
    <cofactor evidence="1">
        <name>Mg(2+)</name>
        <dbReference type="ChEBI" id="CHEBI:18420"/>
    </cofactor>
</comment>
<dbReference type="Pfam" id="PF05970">
    <property type="entry name" value="PIF1"/>
    <property type="match status" value="1"/>
</dbReference>
<keyword evidence="1" id="KW-0378">Hydrolase</keyword>
<feature type="domain" description="DNA helicase Pif1-like DEAD-box helicase" evidence="2">
    <location>
        <begin position="32"/>
        <end position="214"/>
    </location>
</feature>
<keyword evidence="1 3" id="KW-0347">Helicase</keyword>
<proteinExistence type="inferred from homology"/>
<name>A0A1C7N4I8_9FUNG</name>
<keyword evidence="1" id="KW-0547">Nucleotide-binding</keyword>
<comment type="caution">
    <text evidence="3">The sequence shown here is derived from an EMBL/GenBank/DDBJ whole genome shotgun (WGS) entry which is preliminary data.</text>
</comment>
<dbReference type="InParanoid" id="A0A1C7N4I8"/>
<protein>
    <recommendedName>
        <fullName evidence="1">ATP-dependent DNA helicase</fullName>
        <ecNumber evidence="1">5.6.2.3</ecNumber>
    </recommendedName>
</protein>
<reference evidence="3 4" key="1">
    <citation type="submission" date="2016-03" db="EMBL/GenBank/DDBJ databases">
        <title>Choanephora cucurbitarum.</title>
        <authorList>
            <person name="Min B."/>
            <person name="Park H."/>
            <person name="Park J.-H."/>
            <person name="Shin H.-D."/>
            <person name="Choi I.-G."/>
        </authorList>
    </citation>
    <scope>NUCLEOTIDE SEQUENCE [LARGE SCALE GENOMIC DNA]</scope>
    <source>
        <strain evidence="3 4">KUS-F28377</strain>
    </source>
</reference>
<gene>
    <name evidence="3" type="primary">pif1_9</name>
    <name evidence="3" type="ORF">A0J61_07891</name>
</gene>
<evidence type="ECO:0000313" key="4">
    <source>
        <dbReference type="Proteomes" id="UP000093000"/>
    </source>
</evidence>
<dbReference type="GO" id="GO:0005524">
    <property type="term" value="F:ATP binding"/>
    <property type="evidence" value="ECO:0007669"/>
    <property type="project" value="UniProtKB-KW"/>
</dbReference>
<dbReference type="PANTHER" id="PTHR10492">
    <property type="match status" value="1"/>
</dbReference>
<dbReference type="Gene3D" id="3.40.50.300">
    <property type="entry name" value="P-loop containing nucleotide triphosphate hydrolases"/>
    <property type="match status" value="1"/>
</dbReference>
<keyword evidence="1" id="KW-0234">DNA repair</keyword>
<evidence type="ECO:0000256" key="1">
    <source>
        <dbReference type="RuleBase" id="RU363044"/>
    </source>
</evidence>
<dbReference type="GO" id="GO:0016887">
    <property type="term" value="F:ATP hydrolysis activity"/>
    <property type="evidence" value="ECO:0007669"/>
    <property type="project" value="RHEA"/>
</dbReference>
<accession>A0A1C7N4I8</accession>
<dbReference type="GO" id="GO:0043139">
    <property type="term" value="F:5'-3' DNA helicase activity"/>
    <property type="evidence" value="ECO:0007669"/>
    <property type="project" value="UniProtKB-EC"/>
</dbReference>
<dbReference type="GO" id="GO:0006281">
    <property type="term" value="P:DNA repair"/>
    <property type="evidence" value="ECO:0007669"/>
    <property type="project" value="UniProtKB-KW"/>
</dbReference>
<dbReference type="InterPro" id="IPR010285">
    <property type="entry name" value="DNA_helicase_pif1-like_DEAD"/>
</dbReference>
<dbReference type="OrthoDB" id="1075553at2759"/>
<comment type="similarity">
    <text evidence="1">Belongs to the helicase family.</text>
</comment>
<dbReference type="InterPro" id="IPR027417">
    <property type="entry name" value="P-loop_NTPase"/>
</dbReference>
<dbReference type="STRING" id="101091.A0A1C7N4I8"/>
<dbReference type="GO" id="GO:0006310">
    <property type="term" value="P:DNA recombination"/>
    <property type="evidence" value="ECO:0007669"/>
    <property type="project" value="UniProtKB-KW"/>
</dbReference>
<sequence length="255" mass="28864">MLFSTKIKKNAFDAIVNDIEHSVPDSKISSGSQNAYCFLHGPADTGKAFVYNDLCNYFRSQEKIVLCVASSGIVSLLLSGERTSHFRLKIPITINETSLCYITKKGHLADLLRGTTLIICDEVPMQNKLCFEAVDRSLKDICGNDKLFDGIPVVLDGDFAQIPPVVKNGNCAMIVDVSIKNSYIWSRITVIQLRINMRVRRTTSNDAQFKKWLDLITYHTRFQNQNMSISDYISQHFHLTSSFARYISSKVLRDH</sequence>
<dbReference type="EC" id="5.6.2.3" evidence="1"/>
<evidence type="ECO:0000259" key="2">
    <source>
        <dbReference type="Pfam" id="PF05970"/>
    </source>
</evidence>
<keyword evidence="4" id="KW-1185">Reference proteome</keyword>
<evidence type="ECO:0000313" key="3">
    <source>
        <dbReference type="EMBL" id="OBZ84055.1"/>
    </source>
</evidence>
<dbReference type="EMBL" id="LUGH01000562">
    <property type="protein sequence ID" value="OBZ84055.1"/>
    <property type="molecule type" value="Genomic_DNA"/>
</dbReference>
<dbReference type="GO" id="GO:0000723">
    <property type="term" value="P:telomere maintenance"/>
    <property type="evidence" value="ECO:0007669"/>
    <property type="project" value="InterPro"/>
</dbReference>
<comment type="catalytic activity">
    <reaction evidence="1">
        <text>ATP + H2O = ADP + phosphate + H(+)</text>
        <dbReference type="Rhea" id="RHEA:13065"/>
        <dbReference type="ChEBI" id="CHEBI:15377"/>
        <dbReference type="ChEBI" id="CHEBI:15378"/>
        <dbReference type="ChEBI" id="CHEBI:30616"/>
        <dbReference type="ChEBI" id="CHEBI:43474"/>
        <dbReference type="ChEBI" id="CHEBI:456216"/>
        <dbReference type="EC" id="5.6.2.3"/>
    </reaction>
</comment>
<keyword evidence="1" id="KW-0067">ATP-binding</keyword>
<dbReference type="AlphaFoldDB" id="A0A1C7N4I8"/>
<keyword evidence="1" id="KW-0227">DNA damage</keyword>
<dbReference type="Proteomes" id="UP000093000">
    <property type="component" value="Unassembled WGS sequence"/>
</dbReference>
<keyword evidence="1" id="KW-0233">DNA recombination</keyword>
<organism evidence="3 4">
    <name type="scientific">Choanephora cucurbitarum</name>
    <dbReference type="NCBI Taxonomy" id="101091"/>
    <lineage>
        <taxon>Eukaryota</taxon>
        <taxon>Fungi</taxon>
        <taxon>Fungi incertae sedis</taxon>
        <taxon>Mucoromycota</taxon>
        <taxon>Mucoromycotina</taxon>
        <taxon>Mucoromycetes</taxon>
        <taxon>Mucorales</taxon>
        <taxon>Mucorineae</taxon>
        <taxon>Choanephoraceae</taxon>
        <taxon>Choanephoroideae</taxon>
        <taxon>Choanephora</taxon>
    </lineage>
</organism>